<gene>
    <name evidence="8" type="ORF">LUZ63_018479</name>
</gene>
<dbReference type="InterPro" id="IPR001611">
    <property type="entry name" value="Leu-rich_rpt"/>
</dbReference>
<dbReference type="InterPro" id="IPR046956">
    <property type="entry name" value="RLP23-like"/>
</dbReference>
<keyword evidence="2 7" id="KW-0812">Transmembrane</keyword>
<keyword evidence="9" id="KW-1185">Reference proteome</keyword>
<keyword evidence="4 7" id="KW-1133">Transmembrane helix</keyword>
<keyword evidence="6" id="KW-0325">Glycoprotein</keyword>
<dbReference type="PANTHER" id="PTHR48063">
    <property type="entry name" value="LRR RECEPTOR-LIKE KINASE"/>
    <property type="match status" value="1"/>
</dbReference>
<name>A0A9Q0HI48_9POAL</name>
<evidence type="ECO:0000313" key="8">
    <source>
        <dbReference type="EMBL" id="KAJ1687089.1"/>
    </source>
</evidence>
<dbReference type="PANTHER" id="PTHR48063:SF112">
    <property type="entry name" value="RECEPTOR LIKE PROTEIN 30-LIKE"/>
    <property type="match status" value="1"/>
</dbReference>
<keyword evidence="3" id="KW-0732">Signal</keyword>
<dbReference type="OrthoDB" id="773329at2759"/>
<dbReference type="Gene3D" id="3.80.10.10">
    <property type="entry name" value="Ribonuclease Inhibitor"/>
    <property type="match status" value="1"/>
</dbReference>
<protein>
    <submittedName>
        <fullName evidence="8">Uncharacterized protein</fullName>
    </submittedName>
</protein>
<evidence type="ECO:0000256" key="7">
    <source>
        <dbReference type="SAM" id="Phobius"/>
    </source>
</evidence>
<organism evidence="8 9">
    <name type="scientific">Rhynchospora breviuscula</name>
    <dbReference type="NCBI Taxonomy" id="2022672"/>
    <lineage>
        <taxon>Eukaryota</taxon>
        <taxon>Viridiplantae</taxon>
        <taxon>Streptophyta</taxon>
        <taxon>Embryophyta</taxon>
        <taxon>Tracheophyta</taxon>
        <taxon>Spermatophyta</taxon>
        <taxon>Magnoliopsida</taxon>
        <taxon>Liliopsida</taxon>
        <taxon>Poales</taxon>
        <taxon>Cyperaceae</taxon>
        <taxon>Cyperoideae</taxon>
        <taxon>Rhynchosporeae</taxon>
        <taxon>Rhynchospora</taxon>
    </lineage>
</organism>
<evidence type="ECO:0000256" key="1">
    <source>
        <dbReference type="ARBA" id="ARBA00004479"/>
    </source>
</evidence>
<dbReference type="InterPro" id="IPR032675">
    <property type="entry name" value="LRR_dom_sf"/>
</dbReference>
<feature type="transmembrane region" description="Helical" evidence="7">
    <location>
        <begin position="93"/>
        <end position="117"/>
    </location>
</feature>
<sequence>MKSLESLDFSFNKLAGPIPESLSKLTKLSHLNLSYNNFSGKVPTGRQLDTLNDSSIYVGNLYLCGPPTERKCSGGEANDTIYVVNEHDHSFEMIWLLVSIATGFVAGFWCVCGALLFKRIWRVAFFQIVDNFFDNAYVKIVITVKRLSQRFG</sequence>
<comment type="subcellular location">
    <subcellularLocation>
        <location evidence="1">Membrane</location>
        <topology evidence="1">Single-pass type I membrane protein</topology>
    </subcellularLocation>
</comment>
<proteinExistence type="predicted"/>
<comment type="caution">
    <text evidence="8">The sequence shown here is derived from an EMBL/GenBank/DDBJ whole genome shotgun (WGS) entry which is preliminary data.</text>
</comment>
<evidence type="ECO:0000256" key="2">
    <source>
        <dbReference type="ARBA" id="ARBA00022692"/>
    </source>
</evidence>
<evidence type="ECO:0000256" key="5">
    <source>
        <dbReference type="ARBA" id="ARBA00023136"/>
    </source>
</evidence>
<evidence type="ECO:0000256" key="3">
    <source>
        <dbReference type="ARBA" id="ARBA00022729"/>
    </source>
</evidence>
<dbReference type="Proteomes" id="UP001151287">
    <property type="component" value="Unassembled WGS sequence"/>
</dbReference>
<keyword evidence="5 7" id="KW-0472">Membrane</keyword>
<dbReference type="AlphaFoldDB" id="A0A9Q0HI48"/>
<evidence type="ECO:0000256" key="6">
    <source>
        <dbReference type="ARBA" id="ARBA00023180"/>
    </source>
</evidence>
<dbReference type="EMBL" id="JAMQYH010000005">
    <property type="protein sequence ID" value="KAJ1687089.1"/>
    <property type="molecule type" value="Genomic_DNA"/>
</dbReference>
<evidence type="ECO:0000256" key="4">
    <source>
        <dbReference type="ARBA" id="ARBA00022989"/>
    </source>
</evidence>
<dbReference type="Pfam" id="PF00560">
    <property type="entry name" value="LRR_1"/>
    <property type="match status" value="2"/>
</dbReference>
<evidence type="ECO:0000313" key="9">
    <source>
        <dbReference type="Proteomes" id="UP001151287"/>
    </source>
</evidence>
<reference evidence="8" key="1">
    <citation type="journal article" date="2022" name="Cell">
        <title>Repeat-based holocentromeres influence genome architecture and karyotype evolution.</title>
        <authorList>
            <person name="Hofstatter P.G."/>
            <person name="Thangavel G."/>
            <person name="Lux T."/>
            <person name="Neumann P."/>
            <person name="Vondrak T."/>
            <person name="Novak P."/>
            <person name="Zhang M."/>
            <person name="Costa L."/>
            <person name="Castellani M."/>
            <person name="Scott A."/>
            <person name="Toegelov H."/>
            <person name="Fuchs J."/>
            <person name="Mata-Sucre Y."/>
            <person name="Dias Y."/>
            <person name="Vanzela A.L.L."/>
            <person name="Huettel B."/>
            <person name="Almeida C.C.S."/>
            <person name="Simkova H."/>
            <person name="Souza G."/>
            <person name="Pedrosa-Harand A."/>
            <person name="Macas J."/>
            <person name="Mayer K.F.X."/>
            <person name="Houben A."/>
            <person name="Marques A."/>
        </authorList>
    </citation>
    <scope>NUCLEOTIDE SEQUENCE</scope>
    <source>
        <strain evidence="8">RhyBre1mFocal</strain>
    </source>
</reference>
<dbReference type="GO" id="GO:0016020">
    <property type="term" value="C:membrane"/>
    <property type="evidence" value="ECO:0007669"/>
    <property type="project" value="UniProtKB-SubCell"/>
</dbReference>
<accession>A0A9Q0HI48</accession>
<dbReference type="SUPFAM" id="SSF52058">
    <property type="entry name" value="L domain-like"/>
    <property type="match status" value="1"/>
</dbReference>